<dbReference type="EMBL" id="JRYO01000264">
    <property type="protein sequence ID" value="KHE90446.1"/>
    <property type="molecule type" value="Genomic_DNA"/>
</dbReference>
<sequence length="437" mass="49485">MMTKAVRFPAVFVLLTLMITWLPACKTYNPTPMEQISFLERSQTQTVGRLTVTAAVLSHEESEKIFGRPLANKGIQPVWLEIKNGEDLPYFLISRSLDPTYFSASEVAYMNRVSDNEVNEQMANDYRNLAIKIAVPVGETRSGFVFTRFALGTKVVPVVLFGPQQVRSVVFYIPVAGFKADDESIDFDNLYKQDQFIVFEEEKTFRTKLSGFQCCTRDESNINDNLPLNVVLIGNRDVIYNTLVKAGWDVPGAFTFSTALKTAEAFFSGDLPLSVPAAPQYLFGRKQDISLQKGRDSLNNRNHLNLWLTPWIFKGKSVWIGNIIHDIGTKRKSKSLNYANKIDPNIDNASYYLFMDIMMVQGLAKLGVVQCIDKFTPENPGKTLSGNSYWTEGKRVVLLFSDDLRAMDEIDFFNWDFVQSVKEAIQKLEQKNTETGL</sequence>
<comment type="caution">
    <text evidence="2">The sequence shown here is derived from an EMBL/GenBank/DDBJ whole genome shotgun (WGS) entry which is preliminary data.</text>
</comment>
<evidence type="ECO:0000313" key="3">
    <source>
        <dbReference type="Proteomes" id="UP000030652"/>
    </source>
</evidence>
<dbReference type="AlphaFoldDB" id="A0A0B0EED7"/>
<feature type="domain" description="LssY-like C-terminal" evidence="1">
    <location>
        <begin position="225"/>
        <end position="394"/>
    </location>
</feature>
<reference evidence="2 3" key="1">
    <citation type="submission" date="2014-10" db="EMBL/GenBank/DDBJ databases">
        <title>Draft genome of anammox bacterium scalindua brodae, obtained using differential coverage binning of sequence data from two enrichment reactors.</title>
        <authorList>
            <person name="Speth D.R."/>
            <person name="Russ L."/>
            <person name="Kartal B."/>
            <person name="Op den Camp H.J."/>
            <person name="Dutilh B.E."/>
            <person name="Jetten M.S."/>
        </authorList>
    </citation>
    <scope>NUCLEOTIDE SEQUENCE [LARGE SCALE GENOMIC DNA]</scope>
    <source>
        <strain evidence="2">RU1</strain>
    </source>
</reference>
<evidence type="ECO:0000313" key="2">
    <source>
        <dbReference type="EMBL" id="KHE90446.1"/>
    </source>
</evidence>
<dbReference type="Pfam" id="PF14067">
    <property type="entry name" value="LssY_C"/>
    <property type="match status" value="1"/>
</dbReference>
<dbReference type="Proteomes" id="UP000030652">
    <property type="component" value="Unassembled WGS sequence"/>
</dbReference>
<gene>
    <name evidence="2" type="ORF">SCABRO_03831</name>
</gene>
<evidence type="ECO:0000259" key="1">
    <source>
        <dbReference type="Pfam" id="PF14067"/>
    </source>
</evidence>
<proteinExistence type="predicted"/>
<dbReference type="InterPro" id="IPR025902">
    <property type="entry name" value="LssY-like-C_dom"/>
</dbReference>
<accession>A0A0B0EED7</accession>
<name>A0A0B0EED7_9BACT</name>
<organism evidence="2 3">
    <name type="scientific">Candidatus Scalindua brodae</name>
    <dbReference type="NCBI Taxonomy" id="237368"/>
    <lineage>
        <taxon>Bacteria</taxon>
        <taxon>Pseudomonadati</taxon>
        <taxon>Planctomycetota</taxon>
        <taxon>Candidatus Brocadiia</taxon>
        <taxon>Candidatus Brocadiales</taxon>
        <taxon>Candidatus Scalinduaceae</taxon>
        <taxon>Candidatus Scalindua</taxon>
    </lineage>
</organism>
<dbReference type="eggNOG" id="COG0671">
    <property type="taxonomic scope" value="Bacteria"/>
</dbReference>
<protein>
    <recommendedName>
        <fullName evidence="1">LssY-like C-terminal domain-containing protein</fullName>
    </recommendedName>
</protein>